<dbReference type="EMBL" id="REGN01000910">
    <property type="protein sequence ID" value="RNA38178.1"/>
    <property type="molecule type" value="Genomic_DNA"/>
</dbReference>
<dbReference type="AlphaFoldDB" id="A0A3M7SRL2"/>
<evidence type="ECO:0000313" key="2">
    <source>
        <dbReference type="Proteomes" id="UP000276133"/>
    </source>
</evidence>
<keyword evidence="2" id="KW-1185">Reference proteome</keyword>
<sequence>MPRIIFLKFSFKSRFFFQIMCESFVGQNNNYIESLIQFMHHIKLLIEYLSKKEFEILAPNQKEIGESISLVFETYLMIDEHIRNWDLRF</sequence>
<name>A0A3M7SRL2_BRAPC</name>
<evidence type="ECO:0000313" key="1">
    <source>
        <dbReference type="EMBL" id="RNA38178.1"/>
    </source>
</evidence>
<gene>
    <name evidence="1" type="ORF">BpHYR1_024620</name>
</gene>
<comment type="caution">
    <text evidence="1">The sequence shown here is derived from an EMBL/GenBank/DDBJ whole genome shotgun (WGS) entry which is preliminary data.</text>
</comment>
<accession>A0A3M7SRL2</accession>
<organism evidence="1 2">
    <name type="scientific">Brachionus plicatilis</name>
    <name type="common">Marine rotifer</name>
    <name type="synonym">Brachionus muelleri</name>
    <dbReference type="NCBI Taxonomy" id="10195"/>
    <lineage>
        <taxon>Eukaryota</taxon>
        <taxon>Metazoa</taxon>
        <taxon>Spiralia</taxon>
        <taxon>Gnathifera</taxon>
        <taxon>Rotifera</taxon>
        <taxon>Eurotatoria</taxon>
        <taxon>Monogononta</taxon>
        <taxon>Pseudotrocha</taxon>
        <taxon>Ploima</taxon>
        <taxon>Brachionidae</taxon>
        <taxon>Brachionus</taxon>
    </lineage>
</organism>
<dbReference type="Proteomes" id="UP000276133">
    <property type="component" value="Unassembled WGS sequence"/>
</dbReference>
<protein>
    <submittedName>
        <fullName evidence="1">Uncharacterized protein</fullName>
    </submittedName>
</protein>
<proteinExistence type="predicted"/>
<reference evidence="1 2" key="1">
    <citation type="journal article" date="2018" name="Sci. Rep.">
        <title>Genomic signatures of local adaptation to the degree of environmental predictability in rotifers.</title>
        <authorList>
            <person name="Franch-Gras L."/>
            <person name="Hahn C."/>
            <person name="Garcia-Roger E.M."/>
            <person name="Carmona M.J."/>
            <person name="Serra M."/>
            <person name="Gomez A."/>
        </authorList>
    </citation>
    <scope>NUCLEOTIDE SEQUENCE [LARGE SCALE GENOMIC DNA]</scope>
    <source>
        <strain evidence="1">HYR1</strain>
    </source>
</reference>